<dbReference type="Proteomes" id="UP000054408">
    <property type="component" value="Unassembled WGS sequence"/>
</dbReference>
<proteinExistence type="predicted"/>
<name>A0A0L0D1G9_THETB</name>
<reference evidence="1 2" key="1">
    <citation type="submission" date="2010-05" db="EMBL/GenBank/DDBJ databases">
        <title>The Genome Sequence of Thecamonas trahens ATCC 50062.</title>
        <authorList>
            <consortium name="The Broad Institute Genome Sequencing Platform"/>
            <person name="Russ C."/>
            <person name="Cuomo C."/>
            <person name="Shea T."/>
            <person name="Young S.K."/>
            <person name="Zeng Q."/>
            <person name="Koehrsen M."/>
            <person name="Haas B."/>
            <person name="Borodovsky M."/>
            <person name="Guigo R."/>
            <person name="Alvarado L."/>
            <person name="Berlin A."/>
            <person name="Bochicchio J."/>
            <person name="Borenstein D."/>
            <person name="Chapman S."/>
            <person name="Chen Z."/>
            <person name="Freedman E."/>
            <person name="Gellesch M."/>
            <person name="Goldberg J."/>
            <person name="Griggs A."/>
            <person name="Gujja S."/>
            <person name="Heilman E."/>
            <person name="Heiman D."/>
            <person name="Hepburn T."/>
            <person name="Howarth C."/>
            <person name="Jen D."/>
            <person name="Larson L."/>
            <person name="Mehta T."/>
            <person name="Park D."/>
            <person name="Pearson M."/>
            <person name="Roberts A."/>
            <person name="Saif S."/>
            <person name="Shenoy N."/>
            <person name="Sisk P."/>
            <person name="Stolte C."/>
            <person name="Sykes S."/>
            <person name="Thomson T."/>
            <person name="Walk T."/>
            <person name="White J."/>
            <person name="Yandava C."/>
            <person name="Burger G."/>
            <person name="Gray M.W."/>
            <person name="Holland P.W.H."/>
            <person name="King N."/>
            <person name="Lang F.B.F."/>
            <person name="Roger A.J."/>
            <person name="Ruiz-Trillo I."/>
            <person name="Lander E."/>
            <person name="Nusbaum C."/>
        </authorList>
    </citation>
    <scope>NUCLEOTIDE SEQUENCE [LARGE SCALE GENOMIC DNA]</scope>
    <source>
        <strain evidence="1 2">ATCC 50062</strain>
    </source>
</reference>
<organism evidence="1 2">
    <name type="scientific">Thecamonas trahens ATCC 50062</name>
    <dbReference type="NCBI Taxonomy" id="461836"/>
    <lineage>
        <taxon>Eukaryota</taxon>
        <taxon>Apusozoa</taxon>
        <taxon>Apusomonadida</taxon>
        <taxon>Apusomonadidae</taxon>
        <taxon>Thecamonas</taxon>
    </lineage>
</organism>
<dbReference type="AlphaFoldDB" id="A0A0L0D1G9"/>
<sequence length="78" mass="7893">MSGLNAARNVLRTSVASASRMAPTRALRTVRGGGSGAAGKEGGSFIENMPGEYLVLSVLAGWAVVIVGAKKIFGGSKE</sequence>
<evidence type="ECO:0000313" key="2">
    <source>
        <dbReference type="Proteomes" id="UP000054408"/>
    </source>
</evidence>
<accession>A0A0L0D1G9</accession>
<dbReference type="GeneID" id="25559924"/>
<evidence type="ECO:0000313" key="1">
    <source>
        <dbReference type="EMBL" id="KNC45985.1"/>
    </source>
</evidence>
<dbReference type="RefSeq" id="XP_013762966.1">
    <property type="nucleotide sequence ID" value="XM_013907512.1"/>
</dbReference>
<keyword evidence="2" id="KW-1185">Reference proteome</keyword>
<gene>
    <name evidence="1" type="ORF">AMSG_00102</name>
</gene>
<protein>
    <submittedName>
        <fullName evidence="1">Uncharacterized protein</fullName>
    </submittedName>
</protein>
<dbReference type="EMBL" id="GL349433">
    <property type="protein sequence ID" value="KNC45985.1"/>
    <property type="molecule type" value="Genomic_DNA"/>
</dbReference>